<dbReference type="GO" id="GO:0051083">
    <property type="term" value="P:'de novo' cotranslational protein folding"/>
    <property type="evidence" value="ECO:0007669"/>
    <property type="project" value="TreeGrafter"/>
</dbReference>
<dbReference type="PANTHER" id="PTHR30560">
    <property type="entry name" value="TRIGGER FACTOR CHAPERONE AND PEPTIDYL-PROLYL CIS/TRANS ISOMERASE"/>
    <property type="match status" value="1"/>
</dbReference>
<dbReference type="InterPro" id="IPR005215">
    <property type="entry name" value="Trig_fac"/>
</dbReference>
<feature type="non-terminal residue" evidence="6">
    <location>
        <position position="198"/>
    </location>
</feature>
<dbReference type="InterPro" id="IPR008881">
    <property type="entry name" value="Trigger_fac_ribosome-bd_bac"/>
</dbReference>
<keyword evidence="3" id="KW-0413">Isomerase</keyword>
<protein>
    <recommendedName>
        <fullName evidence="4">Trigger factor</fullName>
    </recommendedName>
</protein>
<evidence type="ECO:0000313" key="6">
    <source>
        <dbReference type="EMBL" id="OGI56840.1"/>
    </source>
</evidence>
<accession>A0A1F6UHH4</accession>
<dbReference type="InterPro" id="IPR046357">
    <property type="entry name" value="PPIase_dom_sf"/>
</dbReference>
<dbReference type="GO" id="GO:0044183">
    <property type="term" value="F:protein folding chaperone"/>
    <property type="evidence" value="ECO:0007669"/>
    <property type="project" value="TreeGrafter"/>
</dbReference>
<evidence type="ECO:0000259" key="5">
    <source>
        <dbReference type="PROSITE" id="PS50059"/>
    </source>
</evidence>
<dbReference type="EMBL" id="MFSV01000169">
    <property type="protein sequence ID" value="OGI56840.1"/>
    <property type="molecule type" value="Genomic_DNA"/>
</dbReference>
<dbReference type="PROSITE" id="PS50059">
    <property type="entry name" value="FKBP_PPIASE"/>
    <property type="match status" value="1"/>
</dbReference>
<feature type="domain" description="PPIase FKBP-type" evidence="5">
    <location>
        <begin position="147"/>
        <end position="198"/>
    </location>
</feature>
<dbReference type="PANTHER" id="PTHR30560:SF3">
    <property type="entry name" value="TRIGGER FACTOR-LIKE PROTEIN TIG, CHLOROPLASTIC"/>
    <property type="match status" value="1"/>
</dbReference>
<comment type="catalytic activity">
    <reaction evidence="1 3">
        <text>[protein]-peptidylproline (omega=180) = [protein]-peptidylproline (omega=0)</text>
        <dbReference type="Rhea" id="RHEA:16237"/>
        <dbReference type="Rhea" id="RHEA-COMP:10747"/>
        <dbReference type="Rhea" id="RHEA-COMP:10748"/>
        <dbReference type="ChEBI" id="CHEBI:83833"/>
        <dbReference type="ChEBI" id="CHEBI:83834"/>
        <dbReference type="EC" id="5.2.1.8"/>
    </reaction>
</comment>
<keyword evidence="4" id="KW-0132">Cell division</keyword>
<gene>
    <name evidence="6" type="ORF">A2V58_05810</name>
</gene>
<keyword evidence="4" id="KW-0131">Cell cycle</keyword>
<sequence length="198" mass="21489">MTVSVPSAQVEKEFSTRIQRLLRTAKFPGFRPGKAPLKLVEAQYGGKVMQEVMGDVIQASFYEAVTGKGLKPAGGPSIEPKTAERGRDFEYVAVFEVYPEISRLEISGIKIERPVVQVTEADVDRTLESLRKQRLTWAPVARAAQSGDQLTLDFEGSMGGTPFEGGAAKDFNLVLGSHSLVDGFEEGLIGARAGDQRT</sequence>
<dbReference type="Gene3D" id="1.10.3120.10">
    <property type="entry name" value="Trigger factor, C-terminal domain"/>
    <property type="match status" value="1"/>
</dbReference>
<evidence type="ECO:0000256" key="4">
    <source>
        <dbReference type="RuleBase" id="RU003914"/>
    </source>
</evidence>
<comment type="caution">
    <text evidence="6">The sequence shown here is derived from an EMBL/GenBank/DDBJ whole genome shotgun (WGS) entry which is preliminary data.</text>
</comment>
<evidence type="ECO:0000256" key="3">
    <source>
        <dbReference type="PROSITE-ProRule" id="PRU00277"/>
    </source>
</evidence>
<dbReference type="GO" id="GO:0043022">
    <property type="term" value="F:ribosome binding"/>
    <property type="evidence" value="ECO:0007669"/>
    <property type="project" value="TreeGrafter"/>
</dbReference>
<evidence type="ECO:0000313" key="7">
    <source>
        <dbReference type="Proteomes" id="UP000177950"/>
    </source>
</evidence>
<name>A0A1F6UHH4_9PROT</name>
<dbReference type="InterPro" id="IPR037041">
    <property type="entry name" value="Trigger_fac_C_sf"/>
</dbReference>
<dbReference type="GO" id="GO:0003755">
    <property type="term" value="F:peptidyl-prolyl cis-trans isomerase activity"/>
    <property type="evidence" value="ECO:0007669"/>
    <property type="project" value="UniProtKB-KW"/>
</dbReference>
<dbReference type="GO" id="GO:0043335">
    <property type="term" value="P:protein unfolding"/>
    <property type="evidence" value="ECO:0007669"/>
    <property type="project" value="TreeGrafter"/>
</dbReference>
<comment type="function">
    <text evidence="4">Involved in protein export. Acts as a chaperone by maintaining the newly synthesized protein in an open conformation.</text>
</comment>
<dbReference type="Pfam" id="PF05697">
    <property type="entry name" value="Trigger_N"/>
    <property type="match status" value="1"/>
</dbReference>
<dbReference type="SUPFAM" id="SSF102735">
    <property type="entry name" value="Trigger factor ribosome-binding domain"/>
    <property type="match status" value="1"/>
</dbReference>
<dbReference type="GO" id="GO:0051301">
    <property type="term" value="P:cell division"/>
    <property type="evidence" value="ECO:0007669"/>
    <property type="project" value="UniProtKB-KW"/>
</dbReference>
<dbReference type="NCBIfam" id="TIGR00115">
    <property type="entry name" value="tig"/>
    <property type="match status" value="1"/>
</dbReference>
<dbReference type="SUPFAM" id="SSF54534">
    <property type="entry name" value="FKBP-like"/>
    <property type="match status" value="1"/>
</dbReference>
<dbReference type="Pfam" id="PF00254">
    <property type="entry name" value="FKBP_C"/>
    <property type="match status" value="1"/>
</dbReference>
<dbReference type="AlphaFoldDB" id="A0A1F6UHH4"/>
<dbReference type="Proteomes" id="UP000177950">
    <property type="component" value="Unassembled WGS sequence"/>
</dbReference>
<reference evidence="6 7" key="1">
    <citation type="journal article" date="2016" name="Nat. Commun.">
        <title>Thousands of microbial genomes shed light on interconnected biogeochemical processes in an aquifer system.</title>
        <authorList>
            <person name="Anantharaman K."/>
            <person name="Brown C.T."/>
            <person name="Hug L.A."/>
            <person name="Sharon I."/>
            <person name="Castelle C.J."/>
            <person name="Probst A.J."/>
            <person name="Thomas B.C."/>
            <person name="Singh A."/>
            <person name="Wilkins M.J."/>
            <person name="Karaoz U."/>
            <person name="Brodie E.L."/>
            <person name="Williams K.H."/>
            <person name="Hubbard S.S."/>
            <person name="Banfield J.F."/>
        </authorList>
    </citation>
    <scope>NUCLEOTIDE SEQUENCE [LARGE SCALE GENOMIC DNA]</scope>
</reference>
<keyword evidence="4" id="KW-0143">Chaperone</keyword>
<organism evidence="6 7">
    <name type="scientific">Candidatus Muproteobacteria bacterium RBG_19FT_COMBO_61_10</name>
    <dbReference type="NCBI Taxonomy" id="1817761"/>
    <lineage>
        <taxon>Bacteria</taxon>
        <taxon>Pseudomonadati</taxon>
        <taxon>Pseudomonadota</taxon>
        <taxon>Candidatus Muproteobacteria</taxon>
    </lineage>
</organism>
<dbReference type="Gene3D" id="3.10.50.40">
    <property type="match status" value="1"/>
</dbReference>
<keyword evidence="2 3" id="KW-0697">Rotamase</keyword>
<dbReference type="InterPro" id="IPR001179">
    <property type="entry name" value="PPIase_FKBP_dom"/>
</dbReference>
<dbReference type="Gene3D" id="3.30.70.1050">
    <property type="entry name" value="Trigger factor ribosome-binding domain"/>
    <property type="match status" value="1"/>
</dbReference>
<evidence type="ECO:0000256" key="2">
    <source>
        <dbReference type="ARBA" id="ARBA00023110"/>
    </source>
</evidence>
<comment type="similarity">
    <text evidence="4">Belongs to the FKBP-type PPIase family. Tig subfamily.</text>
</comment>
<evidence type="ECO:0000256" key="1">
    <source>
        <dbReference type="ARBA" id="ARBA00000971"/>
    </source>
</evidence>
<proteinExistence type="inferred from homology"/>
<dbReference type="InterPro" id="IPR036611">
    <property type="entry name" value="Trigger_fac_ribosome-bd_sf"/>
</dbReference>
<dbReference type="GO" id="GO:0015031">
    <property type="term" value="P:protein transport"/>
    <property type="evidence" value="ECO:0007669"/>
    <property type="project" value="InterPro"/>
</dbReference>